<dbReference type="InterPro" id="IPR002052">
    <property type="entry name" value="DNA_methylase_N6_adenine_CS"/>
</dbReference>
<protein>
    <recommendedName>
        <fullName evidence="6">Methyltransferase small domain-containing protein</fullName>
    </recommendedName>
</protein>
<dbReference type="CDD" id="cd02440">
    <property type="entry name" value="AdoMet_MTases"/>
    <property type="match status" value="1"/>
</dbReference>
<dbReference type="InterPro" id="IPR007848">
    <property type="entry name" value="Small_mtfrase_dom"/>
</dbReference>
<dbReference type="Pfam" id="PF05175">
    <property type="entry name" value="MTS"/>
    <property type="match status" value="1"/>
</dbReference>
<dbReference type="GO" id="GO:0003676">
    <property type="term" value="F:nucleic acid binding"/>
    <property type="evidence" value="ECO:0007669"/>
    <property type="project" value="InterPro"/>
</dbReference>
<organism evidence="7">
    <name type="scientific">Ditylum brightwellii</name>
    <dbReference type="NCBI Taxonomy" id="49249"/>
    <lineage>
        <taxon>Eukaryota</taxon>
        <taxon>Sar</taxon>
        <taxon>Stramenopiles</taxon>
        <taxon>Ochrophyta</taxon>
        <taxon>Bacillariophyta</taxon>
        <taxon>Mediophyceae</taxon>
        <taxon>Lithodesmiophycidae</taxon>
        <taxon>Lithodesmiales</taxon>
        <taxon>Lithodesmiaceae</taxon>
        <taxon>Ditylum</taxon>
    </lineage>
</organism>
<keyword evidence="3" id="KW-0808">Transferase</keyword>
<evidence type="ECO:0000256" key="1">
    <source>
        <dbReference type="ARBA" id="ARBA00006149"/>
    </source>
</evidence>
<feature type="domain" description="Methyltransferase small" evidence="6">
    <location>
        <begin position="114"/>
        <end position="201"/>
    </location>
</feature>
<dbReference type="SUPFAM" id="SSF53335">
    <property type="entry name" value="S-adenosyl-L-methionine-dependent methyltransferases"/>
    <property type="match status" value="1"/>
</dbReference>
<dbReference type="PROSITE" id="PS00092">
    <property type="entry name" value="N6_MTASE"/>
    <property type="match status" value="1"/>
</dbReference>
<evidence type="ECO:0000256" key="4">
    <source>
        <dbReference type="ARBA" id="ARBA00022691"/>
    </source>
</evidence>
<accession>A0A7S1ZD70</accession>
<comment type="similarity">
    <text evidence="1">Belongs to the eukaryotic/archaeal PrmC-related family.</text>
</comment>
<dbReference type="AlphaFoldDB" id="A0A7S1ZD70"/>
<dbReference type="Gene3D" id="3.40.50.150">
    <property type="entry name" value="Vaccinia Virus protein VP39"/>
    <property type="match status" value="1"/>
</dbReference>
<feature type="region of interest" description="Disordered" evidence="5">
    <location>
        <begin position="79"/>
        <end position="109"/>
    </location>
</feature>
<evidence type="ECO:0000259" key="6">
    <source>
        <dbReference type="Pfam" id="PF05175"/>
    </source>
</evidence>
<evidence type="ECO:0000256" key="2">
    <source>
        <dbReference type="ARBA" id="ARBA00022603"/>
    </source>
</evidence>
<evidence type="ECO:0000313" key="7">
    <source>
        <dbReference type="EMBL" id="CAD9335522.1"/>
    </source>
</evidence>
<evidence type="ECO:0000256" key="5">
    <source>
        <dbReference type="SAM" id="MobiDB-lite"/>
    </source>
</evidence>
<dbReference type="PANTHER" id="PTHR45875:SF1">
    <property type="entry name" value="METHYLTRANSFERASE N6AMT1"/>
    <property type="match status" value="1"/>
</dbReference>
<dbReference type="GO" id="GO:0035657">
    <property type="term" value="C:eRF1 methyltransferase complex"/>
    <property type="evidence" value="ECO:0007669"/>
    <property type="project" value="TreeGrafter"/>
</dbReference>
<keyword evidence="4" id="KW-0949">S-adenosyl-L-methionine</keyword>
<dbReference type="GO" id="GO:0008276">
    <property type="term" value="F:protein methyltransferase activity"/>
    <property type="evidence" value="ECO:0007669"/>
    <property type="project" value="TreeGrafter"/>
</dbReference>
<dbReference type="InterPro" id="IPR052190">
    <property type="entry name" value="Euk-Arch_PrmC-MTase"/>
</dbReference>
<evidence type="ECO:0000256" key="3">
    <source>
        <dbReference type="ARBA" id="ARBA00022679"/>
    </source>
</evidence>
<dbReference type="InterPro" id="IPR029063">
    <property type="entry name" value="SAM-dependent_MTases_sf"/>
</dbReference>
<name>A0A7S1ZD70_9STRA</name>
<dbReference type="GO" id="GO:0032259">
    <property type="term" value="P:methylation"/>
    <property type="evidence" value="ECO:0007669"/>
    <property type="project" value="UniProtKB-KW"/>
</dbReference>
<dbReference type="GO" id="GO:0008757">
    <property type="term" value="F:S-adenosylmethionine-dependent methyltransferase activity"/>
    <property type="evidence" value="ECO:0007669"/>
    <property type="project" value="TreeGrafter"/>
</dbReference>
<sequence length="307" mass="34027">MAETHQLSTDEMRPKSASFIKLNCIAETRAKECHPATMPDLNHLSMGDYDVVYEPSDDTYLLIDGLGFEFDYSCNNKESVDDGGKGGSGSGSDDNDGQQQQEGGILRRNPLDIQNTLEIGCGTGVATIYLAKRFIEKDCHQSPHHYVTDINKDAIRITLETAKENGIPSKSMTATLCDLASELMPKLSGLVDVLIFNPPYVPTPDDEVVNVEEGQKPDENVVGIEASWAGGTNGRLVVDRALPQIAQLLKWPHGVAYMITVDDNLPEDIADIMWRDYCIRVEPLVRRKARNEYLSVQKMTLTRKVNP</sequence>
<proteinExistence type="inferred from homology"/>
<dbReference type="EMBL" id="HBGN01021661">
    <property type="protein sequence ID" value="CAD9335522.1"/>
    <property type="molecule type" value="Transcribed_RNA"/>
</dbReference>
<dbReference type="PANTHER" id="PTHR45875">
    <property type="entry name" value="METHYLTRANSFERASE N6AMT1"/>
    <property type="match status" value="1"/>
</dbReference>
<reference evidence="7" key="1">
    <citation type="submission" date="2021-01" db="EMBL/GenBank/DDBJ databases">
        <authorList>
            <person name="Corre E."/>
            <person name="Pelletier E."/>
            <person name="Niang G."/>
            <person name="Scheremetjew M."/>
            <person name="Finn R."/>
            <person name="Kale V."/>
            <person name="Holt S."/>
            <person name="Cochrane G."/>
            <person name="Meng A."/>
            <person name="Brown T."/>
            <person name="Cohen L."/>
        </authorList>
    </citation>
    <scope>NUCLEOTIDE SEQUENCE</scope>
    <source>
        <strain evidence="7">Pop2</strain>
    </source>
</reference>
<gene>
    <name evidence="7" type="ORF">DBRI1063_LOCUS13822</name>
</gene>
<keyword evidence="2" id="KW-0489">Methyltransferase</keyword>